<reference evidence="3" key="1">
    <citation type="journal article" date="2019" name="Int. J. Syst. Evol. Microbiol.">
        <title>The Global Catalogue of Microorganisms (GCM) 10K type strain sequencing project: providing services to taxonomists for standard genome sequencing and annotation.</title>
        <authorList>
            <consortium name="The Broad Institute Genomics Platform"/>
            <consortium name="The Broad Institute Genome Sequencing Center for Infectious Disease"/>
            <person name="Wu L."/>
            <person name="Ma J."/>
        </authorList>
    </citation>
    <scope>NUCLEOTIDE SEQUENCE [LARGE SCALE GENOMIC DNA]</scope>
    <source>
        <strain evidence="3">CGMCC 4.7277</strain>
    </source>
</reference>
<comment type="caution">
    <text evidence="2">The sequence shown here is derived from an EMBL/GenBank/DDBJ whole genome shotgun (WGS) entry which is preliminary data.</text>
</comment>
<accession>A0ABW0QCA9</accession>
<dbReference type="InterPro" id="IPR018968">
    <property type="entry name" value="Phasin"/>
</dbReference>
<proteinExistence type="predicted"/>
<feature type="domain" description="Phasin" evidence="1">
    <location>
        <begin position="5"/>
        <end position="103"/>
    </location>
</feature>
<dbReference type="InterPro" id="IPR010127">
    <property type="entry name" value="Phasin_subfam-1"/>
</dbReference>
<evidence type="ECO:0000259" key="1">
    <source>
        <dbReference type="Pfam" id="PF09361"/>
    </source>
</evidence>
<gene>
    <name evidence="2" type="ORF">ACFPP7_16320</name>
</gene>
<protein>
    <submittedName>
        <fullName evidence="2">Phasin family protein</fullName>
    </submittedName>
</protein>
<dbReference type="Proteomes" id="UP001596084">
    <property type="component" value="Unassembled WGS sequence"/>
</dbReference>
<dbReference type="NCBIfam" id="TIGR01841">
    <property type="entry name" value="phasin"/>
    <property type="match status" value="1"/>
</dbReference>
<evidence type="ECO:0000313" key="3">
    <source>
        <dbReference type="Proteomes" id="UP001596084"/>
    </source>
</evidence>
<dbReference type="EMBL" id="JBHSMX010000024">
    <property type="protein sequence ID" value="MFC5522463.1"/>
    <property type="molecule type" value="Genomic_DNA"/>
</dbReference>
<dbReference type="RefSeq" id="WP_068832340.1">
    <property type="nucleotide sequence ID" value="NZ_JBHSMX010000024.1"/>
</dbReference>
<sequence>MLTAEQIMASHKANIETLFGLTHKAFEGVEKLVELNVQATKAALAETANHTQAVLGAKDAQELLALQAGLVQPLAEKTAAYSRHLYDIASAAGAELGKTFEDQAAEAQKKFAGLVDSAAKNAPAGSETAVAALKSAVAAANTAFDSVQKAVKQAGDIAEANFNNVAATAVNATKTATKKR</sequence>
<dbReference type="Pfam" id="PF09361">
    <property type="entry name" value="Phasin_2"/>
    <property type="match status" value="1"/>
</dbReference>
<evidence type="ECO:0000313" key="2">
    <source>
        <dbReference type="EMBL" id="MFC5522463.1"/>
    </source>
</evidence>
<organism evidence="2 3">
    <name type="scientific">Polaromonas jejuensis</name>
    <dbReference type="NCBI Taxonomy" id="457502"/>
    <lineage>
        <taxon>Bacteria</taxon>
        <taxon>Pseudomonadati</taxon>
        <taxon>Pseudomonadota</taxon>
        <taxon>Betaproteobacteria</taxon>
        <taxon>Burkholderiales</taxon>
        <taxon>Comamonadaceae</taxon>
        <taxon>Polaromonas</taxon>
    </lineage>
</organism>
<name>A0ABW0QCA9_9BURK</name>
<keyword evidence="3" id="KW-1185">Reference proteome</keyword>